<feature type="transmembrane region" description="Helical" evidence="1">
    <location>
        <begin position="48"/>
        <end position="72"/>
    </location>
</feature>
<dbReference type="GO" id="GO:0005783">
    <property type="term" value="C:endoplasmic reticulum"/>
    <property type="evidence" value="ECO:0007669"/>
    <property type="project" value="TreeGrafter"/>
</dbReference>
<keyword evidence="1" id="KW-0472">Membrane</keyword>
<organism evidence="2">
    <name type="scientific">Lichtheimia ramosa</name>
    <dbReference type="NCBI Taxonomy" id="688394"/>
    <lineage>
        <taxon>Eukaryota</taxon>
        <taxon>Fungi</taxon>
        <taxon>Fungi incertae sedis</taxon>
        <taxon>Mucoromycota</taxon>
        <taxon>Mucoromycotina</taxon>
        <taxon>Mucoromycetes</taxon>
        <taxon>Mucorales</taxon>
        <taxon>Lichtheimiaceae</taxon>
        <taxon>Lichtheimia</taxon>
    </lineage>
</organism>
<dbReference type="PANTHER" id="PTHR13439">
    <property type="entry name" value="CT120 PROTEIN"/>
    <property type="match status" value="1"/>
</dbReference>
<dbReference type="InterPro" id="IPR050846">
    <property type="entry name" value="TLCD"/>
</dbReference>
<reference evidence="2" key="1">
    <citation type="journal article" date="2014" name="Genome Announc.">
        <title>De novo whole-genome sequence and genome annotation of Lichtheimia ramosa.</title>
        <authorList>
            <person name="Linde J."/>
            <person name="Schwartze V."/>
            <person name="Binder U."/>
            <person name="Lass-Florl C."/>
            <person name="Voigt K."/>
            <person name="Horn F."/>
        </authorList>
    </citation>
    <scope>NUCLEOTIDE SEQUENCE</scope>
    <source>
        <strain evidence="2">JMRC FSU:6197</strain>
    </source>
</reference>
<proteinExistence type="predicted"/>
<evidence type="ECO:0000313" key="2">
    <source>
        <dbReference type="EMBL" id="CDS05243.1"/>
    </source>
</evidence>
<sequence length="248" mass="29089">MDISSSLTLTQVFQQPIVPLSFLASFISLGGFFYGCIYTGVAKTEKQISWLLTFASSLVCTIISTPCFYRFWRSGWDIRLLGMESTWHTASVCFFITYLILDLTMGSLYYRRRITFLTGWFHHTLYILILLWFLRLRTASFFCTAAILEVPTLVLALGSLKQSWRCDFLFASSFFVLRLVMHAWMIHELKQHHRVQSLWMVAVVVFPLHLYWFYGIISHQIRNNPKAIQRMSNFIESKHDWFDKVFAA</sequence>
<keyword evidence="1" id="KW-0812">Transmembrane</keyword>
<dbReference type="PANTHER" id="PTHR13439:SF72">
    <property type="entry name" value="TLC DOMAIN-CONTAINING PROTEIN"/>
    <property type="match status" value="1"/>
</dbReference>
<protein>
    <recommendedName>
        <fullName evidence="3">TLC domain-containing protein</fullName>
    </recommendedName>
</protein>
<dbReference type="AlphaFoldDB" id="A0A077WDS7"/>
<feature type="transmembrane region" description="Helical" evidence="1">
    <location>
        <begin position="78"/>
        <end position="101"/>
    </location>
</feature>
<dbReference type="GO" id="GO:0055088">
    <property type="term" value="P:lipid homeostasis"/>
    <property type="evidence" value="ECO:0007669"/>
    <property type="project" value="TreeGrafter"/>
</dbReference>
<dbReference type="EMBL" id="LK023316">
    <property type="protein sequence ID" value="CDS05243.1"/>
    <property type="molecule type" value="Genomic_DNA"/>
</dbReference>
<dbReference type="OrthoDB" id="341353at2759"/>
<evidence type="ECO:0000256" key="1">
    <source>
        <dbReference type="SAM" id="Phobius"/>
    </source>
</evidence>
<feature type="transmembrane region" description="Helical" evidence="1">
    <location>
        <begin position="139"/>
        <end position="160"/>
    </location>
</feature>
<keyword evidence="1" id="KW-1133">Transmembrane helix</keyword>
<feature type="transmembrane region" description="Helical" evidence="1">
    <location>
        <begin position="113"/>
        <end position="133"/>
    </location>
</feature>
<name>A0A077WDS7_9FUNG</name>
<accession>A0A077WDS7</accession>
<feature type="transmembrane region" description="Helical" evidence="1">
    <location>
        <begin position="167"/>
        <end position="186"/>
    </location>
</feature>
<gene>
    <name evidence="2" type="ORF">LRAMOSA07772</name>
</gene>
<evidence type="ECO:0008006" key="3">
    <source>
        <dbReference type="Google" id="ProtNLM"/>
    </source>
</evidence>
<feature type="transmembrane region" description="Helical" evidence="1">
    <location>
        <begin position="20"/>
        <end position="41"/>
    </location>
</feature>
<feature type="transmembrane region" description="Helical" evidence="1">
    <location>
        <begin position="198"/>
        <end position="217"/>
    </location>
</feature>